<dbReference type="Gene3D" id="1.10.1660.10">
    <property type="match status" value="1"/>
</dbReference>
<dbReference type="SUPFAM" id="SSF46955">
    <property type="entry name" value="Putative DNA-binding domain"/>
    <property type="match status" value="1"/>
</dbReference>
<sequence length="130" mass="14545">MNTLPSKMTTAELANRLGVTRQTINRWIKRHKWKTESLPGVKGGRARYVLITDKVLSLVMELPAMRHSGFNSSLAEPPTPYLTAPGTMQNIINSLQMLTADELHQLEVLLAREGLSTFCSRLGIKQTVQE</sequence>
<organism evidence="1 2">
    <name type="scientific">Kosakonia cowanii JCM 10956 = DSM 18146</name>
    <dbReference type="NCBI Taxonomy" id="1300165"/>
    <lineage>
        <taxon>Bacteria</taxon>
        <taxon>Pseudomonadati</taxon>
        <taxon>Pseudomonadota</taxon>
        <taxon>Gammaproteobacteria</taxon>
        <taxon>Enterobacterales</taxon>
        <taxon>Enterobacteriaceae</taxon>
        <taxon>Kosakonia</taxon>
    </lineage>
</organism>
<accession>A0A831EF51</accession>
<evidence type="ECO:0000313" key="2">
    <source>
        <dbReference type="Proteomes" id="UP000187148"/>
    </source>
</evidence>
<dbReference type="Pfam" id="PF07037">
    <property type="entry name" value="YfeC-like"/>
    <property type="match status" value="1"/>
</dbReference>
<keyword evidence="2" id="KW-1185">Reference proteome</keyword>
<dbReference type="Proteomes" id="UP000187148">
    <property type="component" value="Chromosome"/>
</dbReference>
<evidence type="ECO:0000313" key="1">
    <source>
        <dbReference type="EMBL" id="APZ07475.1"/>
    </source>
</evidence>
<dbReference type="AlphaFoldDB" id="A0A831EF51"/>
<dbReference type="InterPro" id="IPR009061">
    <property type="entry name" value="DNA-bd_dom_put_sf"/>
</dbReference>
<proteinExistence type="predicted"/>
<dbReference type="EMBL" id="CP019445">
    <property type="protein sequence ID" value="APZ07475.1"/>
    <property type="molecule type" value="Genomic_DNA"/>
</dbReference>
<gene>
    <name evidence="1" type="ORF">BWI95_21730</name>
</gene>
<dbReference type="InterPro" id="IPR010749">
    <property type="entry name" value="YfeC-like"/>
</dbReference>
<evidence type="ECO:0008006" key="3">
    <source>
        <dbReference type="Google" id="ProtNLM"/>
    </source>
</evidence>
<dbReference type="KEGG" id="kco:BWI95_21730"/>
<protein>
    <recommendedName>
        <fullName evidence="3">DNA-binding transcriptional regulator</fullName>
    </recommendedName>
</protein>
<reference evidence="1 2" key="1">
    <citation type="submission" date="2017-01" db="EMBL/GenBank/DDBJ databases">
        <authorList>
            <person name="Cao J.-M."/>
        </authorList>
    </citation>
    <scope>NUCLEOTIDE SEQUENCE [LARGE SCALE GENOMIC DNA]</scope>
    <source>
        <strain evidence="1 2">888-76</strain>
    </source>
</reference>
<name>A0A831EF51_9ENTR</name>
<dbReference type="RefSeq" id="WP_034812904.1">
    <property type="nucleotide sequence ID" value="NZ_CP019445.1"/>
</dbReference>